<evidence type="ECO:0000313" key="7">
    <source>
        <dbReference type="EMBL" id="CAL1528857.1"/>
    </source>
</evidence>
<sequence>MYFKDGAEVSKNGFFNGYDSVVWFLVYWQCFVGLLVPMVIKYYGSILSGLVSSVATVLYCGISICLLDFQLSMEFPLGAGLVIGAVFIYSYF</sequence>
<feature type="transmembrane region" description="Helical" evidence="6">
    <location>
        <begin position="75"/>
        <end position="91"/>
    </location>
</feature>
<dbReference type="PANTHER" id="PTHR10231">
    <property type="entry name" value="NUCLEOTIDE-SUGAR TRANSMEMBRANE TRANSPORTER"/>
    <property type="match status" value="1"/>
</dbReference>
<evidence type="ECO:0000256" key="5">
    <source>
        <dbReference type="ARBA" id="ARBA00023136"/>
    </source>
</evidence>
<feature type="transmembrane region" description="Helical" evidence="6">
    <location>
        <begin position="20"/>
        <end position="40"/>
    </location>
</feature>
<name>A0AAV2H644_LYMST</name>
<dbReference type="NCBIfam" id="TIGR00803">
    <property type="entry name" value="nst"/>
    <property type="match status" value="1"/>
</dbReference>
<dbReference type="Pfam" id="PF04142">
    <property type="entry name" value="Nuc_sug_transp"/>
    <property type="match status" value="1"/>
</dbReference>
<evidence type="ECO:0000313" key="8">
    <source>
        <dbReference type="Proteomes" id="UP001497497"/>
    </source>
</evidence>
<keyword evidence="2" id="KW-0813">Transport</keyword>
<dbReference type="EMBL" id="CAXITT010000039">
    <property type="protein sequence ID" value="CAL1528857.1"/>
    <property type="molecule type" value="Genomic_DNA"/>
</dbReference>
<protein>
    <submittedName>
        <fullName evidence="7">Uncharacterized protein</fullName>
    </submittedName>
</protein>
<gene>
    <name evidence="7" type="ORF">GSLYS_00003027001</name>
</gene>
<keyword evidence="4 6" id="KW-1133">Transmembrane helix</keyword>
<evidence type="ECO:0000256" key="4">
    <source>
        <dbReference type="ARBA" id="ARBA00022989"/>
    </source>
</evidence>
<organism evidence="7 8">
    <name type="scientific">Lymnaea stagnalis</name>
    <name type="common">Great pond snail</name>
    <name type="synonym">Helix stagnalis</name>
    <dbReference type="NCBI Taxonomy" id="6523"/>
    <lineage>
        <taxon>Eukaryota</taxon>
        <taxon>Metazoa</taxon>
        <taxon>Spiralia</taxon>
        <taxon>Lophotrochozoa</taxon>
        <taxon>Mollusca</taxon>
        <taxon>Gastropoda</taxon>
        <taxon>Heterobranchia</taxon>
        <taxon>Euthyneura</taxon>
        <taxon>Panpulmonata</taxon>
        <taxon>Hygrophila</taxon>
        <taxon>Lymnaeoidea</taxon>
        <taxon>Lymnaeidae</taxon>
        <taxon>Lymnaea</taxon>
    </lineage>
</organism>
<evidence type="ECO:0000256" key="6">
    <source>
        <dbReference type="SAM" id="Phobius"/>
    </source>
</evidence>
<feature type="non-terminal residue" evidence="7">
    <location>
        <position position="92"/>
    </location>
</feature>
<feature type="transmembrane region" description="Helical" evidence="6">
    <location>
        <begin position="47"/>
        <end position="69"/>
    </location>
</feature>
<reference evidence="7 8" key="1">
    <citation type="submission" date="2024-04" db="EMBL/GenBank/DDBJ databases">
        <authorList>
            <consortium name="Genoscope - CEA"/>
            <person name="William W."/>
        </authorList>
    </citation>
    <scope>NUCLEOTIDE SEQUENCE [LARGE SCALE GENOMIC DNA]</scope>
</reference>
<evidence type="ECO:0000256" key="1">
    <source>
        <dbReference type="ARBA" id="ARBA00004141"/>
    </source>
</evidence>
<proteinExistence type="predicted"/>
<dbReference type="AlphaFoldDB" id="A0AAV2H644"/>
<accession>A0AAV2H644</accession>
<dbReference type="InterPro" id="IPR007271">
    <property type="entry name" value="Nuc_sug_transpt"/>
</dbReference>
<evidence type="ECO:0000256" key="3">
    <source>
        <dbReference type="ARBA" id="ARBA00022692"/>
    </source>
</evidence>
<comment type="caution">
    <text evidence="7">The sequence shown here is derived from an EMBL/GenBank/DDBJ whole genome shotgun (WGS) entry which is preliminary data.</text>
</comment>
<dbReference type="GO" id="GO:0015165">
    <property type="term" value="F:pyrimidine nucleotide-sugar transmembrane transporter activity"/>
    <property type="evidence" value="ECO:0007669"/>
    <property type="project" value="InterPro"/>
</dbReference>
<comment type="subcellular location">
    <subcellularLocation>
        <location evidence="1">Membrane</location>
        <topology evidence="1">Multi-pass membrane protein</topology>
    </subcellularLocation>
</comment>
<dbReference type="Proteomes" id="UP001497497">
    <property type="component" value="Unassembled WGS sequence"/>
</dbReference>
<keyword evidence="5 6" id="KW-0472">Membrane</keyword>
<evidence type="ECO:0000256" key="2">
    <source>
        <dbReference type="ARBA" id="ARBA00022597"/>
    </source>
</evidence>
<dbReference type="GO" id="GO:0000139">
    <property type="term" value="C:Golgi membrane"/>
    <property type="evidence" value="ECO:0007669"/>
    <property type="project" value="InterPro"/>
</dbReference>
<keyword evidence="2" id="KW-0762">Sugar transport</keyword>
<keyword evidence="8" id="KW-1185">Reference proteome</keyword>
<keyword evidence="3 6" id="KW-0812">Transmembrane</keyword>